<dbReference type="PANTHER" id="PTHR43877">
    <property type="entry name" value="AMINOALKYLPHOSPHONATE N-ACETYLTRANSFERASE-RELATED-RELATED"/>
    <property type="match status" value="1"/>
</dbReference>
<dbReference type="Pfam" id="PF00583">
    <property type="entry name" value="Acetyltransf_1"/>
    <property type="match status" value="1"/>
</dbReference>
<accession>C6CC16</accession>
<dbReference type="eggNOG" id="COG0456">
    <property type="taxonomic scope" value="Bacteria"/>
</dbReference>
<dbReference type="HOGENOM" id="CLU_087351_4_1_6"/>
<name>C6CC16_MUSP7</name>
<evidence type="ECO:0000256" key="1">
    <source>
        <dbReference type="ARBA" id="ARBA00022679"/>
    </source>
</evidence>
<dbReference type="PROSITE" id="PS51186">
    <property type="entry name" value="GNAT"/>
    <property type="match status" value="1"/>
</dbReference>
<dbReference type="RefSeq" id="WP_015854677.1">
    <property type="nucleotide sequence ID" value="NC_012880.1"/>
</dbReference>
<evidence type="ECO:0000259" key="3">
    <source>
        <dbReference type="PROSITE" id="PS51186"/>
    </source>
</evidence>
<keyword evidence="1" id="KW-0808">Transferase</keyword>
<dbReference type="STRING" id="579405.Dd703_3001"/>
<dbReference type="InterPro" id="IPR000182">
    <property type="entry name" value="GNAT_dom"/>
</dbReference>
<dbReference type="EMBL" id="CP001654">
    <property type="protein sequence ID" value="ACS86776.1"/>
    <property type="molecule type" value="Genomic_DNA"/>
</dbReference>
<organism evidence="4 5">
    <name type="scientific">Musicola paradisiaca (strain Ech703)</name>
    <name type="common">Dickeya paradisiaca</name>
    <name type="synonym">Dickeya dadantii</name>
    <dbReference type="NCBI Taxonomy" id="579405"/>
    <lineage>
        <taxon>Bacteria</taxon>
        <taxon>Pseudomonadati</taxon>
        <taxon>Pseudomonadota</taxon>
        <taxon>Gammaproteobacteria</taxon>
        <taxon>Enterobacterales</taxon>
        <taxon>Pectobacteriaceae</taxon>
        <taxon>Musicola</taxon>
    </lineage>
</organism>
<dbReference type="KEGG" id="dda:Dd703_3001"/>
<dbReference type="InterPro" id="IPR050832">
    <property type="entry name" value="Bact_Acetyltransf"/>
</dbReference>
<dbReference type="GO" id="GO:0016747">
    <property type="term" value="F:acyltransferase activity, transferring groups other than amino-acyl groups"/>
    <property type="evidence" value="ECO:0007669"/>
    <property type="project" value="InterPro"/>
</dbReference>
<evidence type="ECO:0000313" key="4">
    <source>
        <dbReference type="EMBL" id="ACS86776.1"/>
    </source>
</evidence>
<dbReference type="Gene3D" id="3.40.630.30">
    <property type="match status" value="1"/>
</dbReference>
<proteinExistence type="predicted"/>
<dbReference type="Proteomes" id="UP000002734">
    <property type="component" value="Chromosome"/>
</dbReference>
<dbReference type="CDD" id="cd04301">
    <property type="entry name" value="NAT_SF"/>
    <property type="match status" value="1"/>
</dbReference>
<dbReference type="InterPro" id="IPR016181">
    <property type="entry name" value="Acyl_CoA_acyltransferase"/>
</dbReference>
<sequence>MKHQTITIRKARRDDAPAAFDIRNRAIRHGCRNDYSAEQLQRWTDGPLSEGFANTVTHHFYVAEITGVVVATGMINLYTGMIDALFVKPEVMGKGVGKQVLHHLETLAHTAGLREVRLDASLNAAPFYRAQGFSGEKTSLYHSPRGFSLPCIPMIKSIG</sequence>
<dbReference type="PANTHER" id="PTHR43877:SF2">
    <property type="entry name" value="AMINOALKYLPHOSPHONATE N-ACETYLTRANSFERASE-RELATED"/>
    <property type="match status" value="1"/>
</dbReference>
<gene>
    <name evidence="4" type="ordered locus">Dd703_3001</name>
</gene>
<dbReference type="SUPFAM" id="SSF55729">
    <property type="entry name" value="Acyl-CoA N-acyltransferases (Nat)"/>
    <property type="match status" value="1"/>
</dbReference>
<keyword evidence="5" id="KW-1185">Reference proteome</keyword>
<reference evidence="4" key="1">
    <citation type="submission" date="2009-06" db="EMBL/GenBank/DDBJ databases">
        <title>Complete sequence of Dickeya dadantii Ech703.</title>
        <authorList>
            <consortium name="US DOE Joint Genome Institute"/>
            <person name="Lucas S."/>
            <person name="Copeland A."/>
            <person name="Lapidus A."/>
            <person name="Glavina del Rio T."/>
            <person name="Dalin E."/>
            <person name="Tice H."/>
            <person name="Bruce D."/>
            <person name="Goodwin L."/>
            <person name="Pitluck S."/>
            <person name="Chertkov O."/>
            <person name="Brettin T."/>
            <person name="Detter J.C."/>
            <person name="Han C."/>
            <person name="Larimer F."/>
            <person name="Land M."/>
            <person name="Hauser L."/>
            <person name="Kyrpides N."/>
            <person name="Mikhailova N."/>
            <person name="Balakrishnan V."/>
            <person name="Glasner J."/>
            <person name="Perna N.T."/>
        </authorList>
    </citation>
    <scope>NUCLEOTIDE SEQUENCE [LARGE SCALE GENOMIC DNA]</scope>
    <source>
        <strain evidence="4">Ech703</strain>
    </source>
</reference>
<feature type="domain" description="N-acetyltransferase" evidence="3">
    <location>
        <begin position="6"/>
        <end position="159"/>
    </location>
</feature>
<dbReference type="AlphaFoldDB" id="C6CC16"/>
<evidence type="ECO:0000256" key="2">
    <source>
        <dbReference type="ARBA" id="ARBA00023315"/>
    </source>
</evidence>
<protein>
    <submittedName>
        <fullName evidence="4">GCN5-related N-acetyltransferase</fullName>
    </submittedName>
</protein>
<keyword evidence="2" id="KW-0012">Acyltransferase</keyword>
<evidence type="ECO:0000313" key="5">
    <source>
        <dbReference type="Proteomes" id="UP000002734"/>
    </source>
</evidence>